<gene>
    <name evidence="6" type="ORF">NQ317_013767</name>
</gene>
<dbReference type="InterPro" id="IPR000734">
    <property type="entry name" value="TAG_lipase"/>
</dbReference>
<dbReference type="InterPro" id="IPR029058">
    <property type="entry name" value="AB_hydrolase_fold"/>
</dbReference>
<evidence type="ECO:0000259" key="5">
    <source>
        <dbReference type="Pfam" id="PF00151"/>
    </source>
</evidence>
<evidence type="ECO:0000256" key="1">
    <source>
        <dbReference type="ARBA" id="ARBA00004613"/>
    </source>
</evidence>
<evidence type="ECO:0000256" key="3">
    <source>
        <dbReference type="ARBA" id="ARBA00022525"/>
    </source>
</evidence>
<dbReference type="SUPFAM" id="SSF53474">
    <property type="entry name" value="alpha/beta-Hydrolases"/>
    <property type="match status" value="1"/>
</dbReference>
<evidence type="ECO:0000313" key="7">
    <source>
        <dbReference type="Proteomes" id="UP001162164"/>
    </source>
</evidence>
<proteinExistence type="inferred from homology"/>
<dbReference type="Pfam" id="PF00151">
    <property type="entry name" value="Lipase"/>
    <property type="match status" value="1"/>
</dbReference>
<feature type="domain" description="Lipase" evidence="5">
    <location>
        <begin position="10"/>
        <end position="228"/>
    </location>
</feature>
<dbReference type="InterPro" id="IPR013818">
    <property type="entry name" value="Lipase"/>
</dbReference>
<dbReference type="EMBL" id="JAPWTJ010000237">
    <property type="protein sequence ID" value="KAJ8980762.1"/>
    <property type="molecule type" value="Genomic_DNA"/>
</dbReference>
<keyword evidence="3" id="KW-0964">Secreted</keyword>
<sequence>MYSKEQPISETSGPIKFIIHGWQSSGNHTFVTDMVKSYHSIGIYNVFGVDWSSPAKKDYLYSARSTKRVGEVVGEFIMKLTKNNKKMLHKVHIVGHSLGAQVAGFAGKQVKSLSRGLMVGRITGLDAAAPLFESPVRTPDNLRITNKDARFVDGIHTNAGFFGFLSPFGDADYYVGFGGPIQPGCIDVNVFEAFVCSHIKAHHIFTRSITSKDYVATPCENPLRAIAGMCENNKSVIMGEHTSMEARGDYFH</sequence>
<keyword evidence="7" id="KW-1185">Reference proteome</keyword>
<dbReference type="PANTHER" id="PTHR11610">
    <property type="entry name" value="LIPASE"/>
    <property type="match status" value="1"/>
</dbReference>
<accession>A0ABQ9JSX4</accession>
<evidence type="ECO:0000313" key="6">
    <source>
        <dbReference type="EMBL" id="KAJ8980762.1"/>
    </source>
</evidence>
<name>A0ABQ9JSX4_9CUCU</name>
<comment type="subcellular location">
    <subcellularLocation>
        <location evidence="1">Secreted</location>
    </subcellularLocation>
</comment>
<comment type="caution">
    <text evidence="6">The sequence shown here is derived from an EMBL/GenBank/DDBJ whole genome shotgun (WGS) entry which is preliminary data.</text>
</comment>
<organism evidence="6 7">
    <name type="scientific">Molorchus minor</name>
    <dbReference type="NCBI Taxonomy" id="1323400"/>
    <lineage>
        <taxon>Eukaryota</taxon>
        <taxon>Metazoa</taxon>
        <taxon>Ecdysozoa</taxon>
        <taxon>Arthropoda</taxon>
        <taxon>Hexapoda</taxon>
        <taxon>Insecta</taxon>
        <taxon>Pterygota</taxon>
        <taxon>Neoptera</taxon>
        <taxon>Endopterygota</taxon>
        <taxon>Coleoptera</taxon>
        <taxon>Polyphaga</taxon>
        <taxon>Cucujiformia</taxon>
        <taxon>Chrysomeloidea</taxon>
        <taxon>Cerambycidae</taxon>
        <taxon>Lamiinae</taxon>
        <taxon>Monochamini</taxon>
        <taxon>Molorchus</taxon>
    </lineage>
</organism>
<evidence type="ECO:0000256" key="4">
    <source>
        <dbReference type="RuleBase" id="RU004262"/>
    </source>
</evidence>
<dbReference type="PANTHER" id="PTHR11610:SF173">
    <property type="entry name" value="LIPASE DOMAIN-CONTAINING PROTEIN-RELATED"/>
    <property type="match status" value="1"/>
</dbReference>
<dbReference type="Gene3D" id="3.40.50.1820">
    <property type="entry name" value="alpha/beta hydrolase"/>
    <property type="match status" value="1"/>
</dbReference>
<dbReference type="Proteomes" id="UP001162164">
    <property type="component" value="Unassembled WGS sequence"/>
</dbReference>
<comment type="similarity">
    <text evidence="2 4">Belongs to the AB hydrolase superfamily. Lipase family.</text>
</comment>
<protein>
    <recommendedName>
        <fullName evidence="5">Lipase domain-containing protein</fullName>
    </recommendedName>
</protein>
<evidence type="ECO:0000256" key="2">
    <source>
        <dbReference type="ARBA" id="ARBA00010701"/>
    </source>
</evidence>
<dbReference type="PRINTS" id="PR00821">
    <property type="entry name" value="TAGLIPASE"/>
</dbReference>
<reference evidence="6" key="1">
    <citation type="journal article" date="2023" name="Insect Mol. Biol.">
        <title>Genome sequencing provides insights into the evolution of gene families encoding plant cell wall-degrading enzymes in longhorned beetles.</title>
        <authorList>
            <person name="Shin N.R."/>
            <person name="Okamura Y."/>
            <person name="Kirsch R."/>
            <person name="Pauchet Y."/>
        </authorList>
    </citation>
    <scope>NUCLEOTIDE SEQUENCE</scope>
    <source>
        <strain evidence="6">MMC_N1</strain>
    </source>
</reference>